<dbReference type="Pfam" id="PF00398">
    <property type="entry name" value="RrnaAD"/>
    <property type="match status" value="1"/>
</dbReference>
<comment type="similarity">
    <text evidence="7 8">Belongs to the class I-like SAM-binding methyltransferase superfamily. rRNA adenine N(6)-methyltransferase family.</text>
</comment>
<comment type="caution">
    <text evidence="10">The sequence shown here is derived from an EMBL/GenBank/DDBJ whole genome shotgun (WGS) entry which is preliminary data.</text>
</comment>
<dbReference type="GO" id="GO:0034246">
    <property type="term" value="F:mitochondrial transcription factor activity"/>
    <property type="evidence" value="ECO:0007669"/>
    <property type="project" value="TreeGrafter"/>
</dbReference>
<sequence>MASLSLSLRRLPSASSPRSFCICTPRSAKKAISSSPSFKDPAAATPRKHVKKPRSAVPQTELFMGLETVPPISRRPTLINEDSARDLVRAWGIDKMHDATVLEVYPGPGGITRALLELPNVKKVIAIEEAFRYQPFLQAAKEREADLERLSIVQEDGFLWESYSNLEEQGLLKDVPVHPWDEVHPNFFLAAQLPNNQHGQQLFVQFLATTAGQMWLWRYGRFQMGFLGASAFWDKITAPPGTTLHHKLAVLMPSLGTLERQELLSGLNPADSHFHRPRGDPAAFSPIKVTPHVSTPVENYEALEYVARNMFIAKSTPWQKAVGALAAGANNLIPELVAKGMPSPETTVNQLSQEHWTLIANVYNNWPFKSEILFDEAQFSQHD</sequence>
<dbReference type="Gene3D" id="3.40.50.150">
    <property type="entry name" value="Vaccinia Virus protein VP39"/>
    <property type="match status" value="1"/>
</dbReference>
<accession>A0A1Y2G395</accession>
<dbReference type="STRING" id="106004.A0A1Y2G395"/>
<evidence type="ECO:0000256" key="7">
    <source>
        <dbReference type="PROSITE-ProRule" id="PRU01026"/>
    </source>
</evidence>
<dbReference type="GO" id="GO:0005759">
    <property type="term" value="C:mitochondrial matrix"/>
    <property type="evidence" value="ECO:0007669"/>
    <property type="project" value="TreeGrafter"/>
</dbReference>
<keyword evidence="8" id="KW-0698">rRNA processing</keyword>
<evidence type="ECO:0000256" key="9">
    <source>
        <dbReference type="SAM" id="MobiDB-lite"/>
    </source>
</evidence>
<dbReference type="InterPro" id="IPR029063">
    <property type="entry name" value="SAM-dependent_MTases_sf"/>
</dbReference>
<proteinExistence type="inferred from homology"/>
<dbReference type="SUPFAM" id="SSF53335">
    <property type="entry name" value="S-adenosyl-L-methionine-dependent methyltransferases"/>
    <property type="match status" value="1"/>
</dbReference>
<dbReference type="Gene3D" id="1.10.8.100">
    <property type="entry name" value="Ribosomal RNA adenine dimethylase-like, domain 2"/>
    <property type="match status" value="1"/>
</dbReference>
<reference evidence="10 11" key="1">
    <citation type="submission" date="2016-07" db="EMBL/GenBank/DDBJ databases">
        <title>Pervasive Adenine N6-methylation of Active Genes in Fungi.</title>
        <authorList>
            <consortium name="DOE Joint Genome Institute"/>
            <person name="Mondo S.J."/>
            <person name="Dannebaum R.O."/>
            <person name="Kuo R.C."/>
            <person name="Labutti K."/>
            <person name="Haridas S."/>
            <person name="Kuo A."/>
            <person name="Salamov A."/>
            <person name="Ahrendt S.R."/>
            <person name="Lipzen A."/>
            <person name="Sullivan W."/>
            <person name="Andreopoulos W.B."/>
            <person name="Clum A."/>
            <person name="Lindquist E."/>
            <person name="Daum C."/>
            <person name="Ramamoorthy G.K."/>
            <person name="Gryganskyi A."/>
            <person name="Culley D."/>
            <person name="Magnuson J.K."/>
            <person name="James T.Y."/>
            <person name="O'Malley M.A."/>
            <person name="Stajich J.E."/>
            <person name="Spatafora J.W."/>
            <person name="Visel A."/>
            <person name="Grigoriev I.V."/>
        </authorList>
    </citation>
    <scope>NUCLEOTIDE SEQUENCE [LARGE SCALE GENOMIC DNA]</scope>
    <source>
        <strain evidence="10 11">62-1032</strain>
    </source>
</reference>
<dbReference type="PROSITE" id="PS51689">
    <property type="entry name" value="SAM_RNA_A_N6_MT"/>
    <property type="match status" value="1"/>
</dbReference>
<feature type="binding site" evidence="7">
    <location>
        <position position="78"/>
    </location>
    <ligand>
        <name>S-adenosyl-L-methionine</name>
        <dbReference type="ChEBI" id="CHEBI:59789"/>
    </ligand>
</feature>
<keyword evidence="11" id="KW-1185">Reference proteome</keyword>
<feature type="binding site" evidence="7">
    <location>
        <position position="128"/>
    </location>
    <ligand>
        <name>S-adenosyl-L-methionine</name>
        <dbReference type="ChEBI" id="CHEBI:59789"/>
    </ligand>
</feature>
<name>A0A1Y2G395_9BASI</name>
<dbReference type="PANTHER" id="PTHR11727:SF17">
    <property type="entry name" value="DIMETHYLADENOSINE TRANSFERASE 1, MITOCHONDRIAL"/>
    <property type="match status" value="1"/>
</dbReference>
<evidence type="ECO:0000256" key="3">
    <source>
        <dbReference type="ARBA" id="ARBA00022679"/>
    </source>
</evidence>
<evidence type="ECO:0000256" key="2">
    <source>
        <dbReference type="ARBA" id="ARBA00022603"/>
    </source>
</evidence>
<keyword evidence="5 7" id="KW-0694">RNA-binding</keyword>
<feature type="region of interest" description="Disordered" evidence="9">
    <location>
        <begin position="31"/>
        <end position="56"/>
    </location>
</feature>
<organism evidence="10 11">
    <name type="scientific">Leucosporidium creatinivorum</name>
    <dbReference type="NCBI Taxonomy" id="106004"/>
    <lineage>
        <taxon>Eukaryota</taxon>
        <taxon>Fungi</taxon>
        <taxon>Dikarya</taxon>
        <taxon>Basidiomycota</taxon>
        <taxon>Pucciniomycotina</taxon>
        <taxon>Microbotryomycetes</taxon>
        <taxon>Leucosporidiales</taxon>
        <taxon>Leucosporidium</taxon>
    </lineage>
</organism>
<evidence type="ECO:0000256" key="8">
    <source>
        <dbReference type="RuleBase" id="RU362106"/>
    </source>
</evidence>
<keyword evidence="2 7" id="KW-0489">Methyltransferase</keyword>
<dbReference type="InterPro" id="IPR023165">
    <property type="entry name" value="rRNA_Ade_diMease-like_C"/>
</dbReference>
<comment type="caution">
    <text evidence="7">Lacks conserved residue(s) required for the propagation of feature annotation.</text>
</comment>
<feature type="binding site" evidence="7">
    <location>
        <position position="156"/>
    </location>
    <ligand>
        <name>S-adenosyl-L-methionine</name>
        <dbReference type="ChEBI" id="CHEBI:59789"/>
    </ligand>
</feature>
<evidence type="ECO:0000313" key="11">
    <source>
        <dbReference type="Proteomes" id="UP000193467"/>
    </source>
</evidence>
<dbReference type="EMBL" id="MCGR01000001">
    <property type="protein sequence ID" value="ORY92394.1"/>
    <property type="molecule type" value="Genomic_DNA"/>
</dbReference>
<keyword evidence="3 7" id="KW-0808">Transferase</keyword>
<evidence type="ECO:0000313" key="10">
    <source>
        <dbReference type="EMBL" id="ORY92394.1"/>
    </source>
</evidence>
<protein>
    <recommendedName>
        <fullName evidence="8">rRNA adenine N(6)-methyltransferase</fullName>
        <ecNumber evidence="8">2.1.1.-</ecNumber>
    </recommendedName>
</protein>
<dbReference type="GO" id="GO:0003723">
    <property type="term" value="F:RNA binding"/>
    <property type="evidence" value="ECO:0007669"/>
    <property type="project" value="UniProtKB-UniRule"/>
</dbReference>
<dbReference type="EC" id="2.1.1.-" evidence="8"/>
<dbReference type="GO" id="GO:0000179">
    <property type="term" value="F:rRNA (adenine-N6,N6-)-dimethyltransferase activity"/>
    <property type="evidence" value="ECO:0007669"/>
    <property type="project" value="UniProtKB-UniRule"/>
</dbReference>
<dbReference type="PANTHER" id="PTHR11727">
    <property type="entry name" value="DIMETHYLADENOSINE TRANSFERASE"/>
    <property type="match status" value="1"/>
</dbReference>
<dbReference type="FunCoup" id="A0A1Y2G395">
    <property type="interactions" value="21"/>
</dbReference>
<dbReference type="Proteomes" id="UP000193467">
    <property type="component" value="Unassembled WGS sequence"/>
</dbReference>
<evidence type="ECO:0000256" key="4">
    <source>
        <dbReference type="ARBA" id="ARBA00022691"/>
    </source>
</evidence>
<dbReference type="OrthoDB" id="16079at2759"/>
<keyword evidence="4 7" id="KW-0949">S-adenosyl-L-methionine</keyword>
<evidence type="ECO:0000256" key="6">
    <source>
        <dbReference type="ARBA" id="ARBA00024915"/>
    </source>
</evidence>
<dbReference type="InParanoid" id="A0A1Y2G395"/>
<dbReference type="GO" id="GO:0006391">
    <property type="term" value="P:transcription initiation at mitochondrial promoter"/>
    <property type="evidence" value="ECO:0007669"/>
    <property type="project" value="TreeGrafter"/>
</dbReference>
<gene>
    <name evidence="10" type="ORF">BCR35DRAFT_297776</name>
</gene>
<evidence type="ECO:0000256" key="5">
    <source>
        <dbReference type="ARBA" id="ARBA00022884"/>
    </source>
</evidence>
<dbReference type="InterPro" id="IPR001737">
    <property type="entry name" value="KsgA/Erm"/>
</dbReference>
<evidence type="ECO:0000256" key="1">
    <source>
        <dbReference type="ARBA" id="ARBA00004173"/>
    </source>
</evidence>
<dbReference type="AlphaFoldDB" id="A0A1Y2G395"/>
<comment type="subcellular location">
    <subcellularLocation>
        <location evidence="1">Mitochondrion</location>
    </subcellularLocation>
</comment>
<dbReference type="CDD" id="cd02440">
    <property type="entry name" value="AdoMet_MTases"/>
    <property type="match status" value="1"/>
</dbReference>
<comment type="function">
    <text evidence="6">Mitochondrial transcription factor that confers selective promoter recognition on the core subunit of the yeast mitochondrial RNA polymerase. Interacts with DNA in a non-specific manner.</text>
</comment>